<feature type="transmembrane region" description="Helical" evidence="7">
    <location>
        <begin position="185"/>
        <end position="204"/>
    </location>
</feature>
<dbReference type="Pfam" id="PF01545">
    <property type="entry name" value="Cation_efflux"/>
    <property type="match status" value="1"/>
</dbReference>
<keyword evidence="4" id="KW-0406">Ion transport</keyword>
<evidence type="ECO:0000256" key="1">
    <source>
        <dbReference type="ARBA" id="ARBA00004141"/>
    </source>
</evidence>
<evidence type="ECO:0000256" key="5">
    <source>
        <dbReference type="ARBA" id="ARBA00022989"/>
    </source>
</evidence>
<accession>A0A1I1ZNU2</accession>
<dbReference type="AlphaFoldDB" id="A0A1I1ZNU2"/>
<keyword evidence="6 7" id="KW-0472">Membrane</keyword>
<gene>
    <name evidence="9" type="ORF">SAMN02799615_00773</name>
</gene>
<dbReference type="Gene3D" id="1.20.1510.10">
    <property type="entry name" value="Cation efflux protein transmembrane domain"/>
    <property type="match status" value="1"/>
</dbReference>
<dbReference type="InterPro" id="IPR002524">
    <property type="entry name" value="Cation_efflux"/>
</dbReference>
<organism evidence="9 10">
    <name type="scientific">Dyella marensis</name>
    <dbReference type="NCBI Taxonomy" id="500610"/>
    <lineage>
        <taxon>Bacteria</taxon>
        <taxon>Pseudomonadati</taxon>
        <taxon>Pseudomonadota</taxon>
        <taxon>Gammaproteobacteria</taxon>
        <taxon>Lysobacterales</taxon>
        <taxon>Rhodanobacteraceae</taxon>
        <taxon>Dyella</taxon>
    </lineage>
</organism>
<evidence type="ECO:0000256" key="4">
    <source>
        <dbReference type="ARBA" id="ARBA00022906"/>
    </source>
</evidence>
<sequence length="322" mass="34504">MNRAHASDAVRRLDIAQPAKGQPSRRVILAALLGNGAIAVTKALAAFVTGSSAMWSEAVHSVVDTGNQFLLLHGLRRAAVPATPRHPFGHGLELYFWAFMVAILIFGLGAGVSLYQGIEKIRAPHPIQHAWASYAVLVAAAIFEGSVWLLALQTFRRQTRQAPLLQAVQASKDPTVFTVLFEDTAALLGILVALAGVTASVWSGNPVYDGVASLVIGLILAATALLLANECRSLLVGEAVRPEVVADVRRLVLAQAEVRGINELLTMHFAPREVLLNISLSFVPSLSAAAIQEAVNRMEGEIKREHPEIRRVFIEAQSARGG</sequence>
<evidence type="ECO:0000256" key="7">
    <source>
        <dbReference type="SAM" id="Phobius"/>
    </source>
</evidence>
<comment type="subcellular location">
    <subcellularLocation>
        <location evidence="1">Membrane</location>
        <topology evidence="1">Multi-pass membrane protein</topology>
    </subcellularLocation>
</comment>
<feature type="domain" description="Cation efflux protein transmembrane" evidence="8">
    <location>
        <begin position="28"/>
        <end position="236"/>
    </location>
</feature>
<dbReference type="GO" id="GO:0008324">
    <property type="term" value="F:monoatomic cation transmembrane transporter activity"/>
    <property type="evidence" value="ECO:0007669"/>
    <property type="project" value="InterPro"/>
</dbReference>
<dbReference type="InterPro" id="IPR027469">
    <property type="entry name" value="Cation_efflux_TMD_sf"/>
</dbReference>
<feature type="transmembrane region" description="Helical" evidence="7">
    <location>
        <begin position="130"/>
        <end position="151"/>
    </location>
</feature>
<keyword evidence="4" id="KW-0864">Zinc transport</keyword>
<keyword evidence="4" id="KW-0862">Zinc</keyword>
<dbReference type="Proteomes" id="UP000199477">
    <property type="component" value="Unassembled WGS sequence"/>
</dbReference>
<dbReference type="SUPFAM" id="SSF161111">
    <property type="entry name" value="Cation efflux protein transmembrane domain-like"/>
    <property type="match status" value="1"/>
</dbReference>
<evidence type="ECO:0000256" key="6">
    <source>
        <dbReference type="ARBA" id="ARBA00023136"/>
    </source>
</evidence>
<reference evidence="10" key="1">
    <citation type="submission" date="2016-10" db="EMBL/GenBank/DDBJ databases">
        <authorList>
            <person name="Varghese N."/>
            <person name="Submissions S."/>
        </authorList>
    </citation>
    <scope>NUCLEOTIDE SEQUENCE [LARGE SCALE GENOMIC DNA]</scope>
    <source>
        <strain evidence="10">UNC178MFTsu3.1</strain>
    </source>
</reference>
<dbReference type="SUPFAM" id="SSF160240">
    <property type="entry name" value="Cation efflux protein cytoplasmic domain-like"/>
    <property type="match status" value="1"/>
</dbReference>
<dbReference type="PANTHER" id="PTHR13414">
    <property type="entry name" value="HUEL-CATION TRANSPORTER"/>
    <property type="match status" value="1"/>
</dbReference>
<dbReference type="NCBIfam" id="TIGR01297">
    <property type="entry name" value="CDF"/>
    <property type="match status" value="1"/>
</dbReference>
<feature type="transmembrane region" description="Helical" evidence="7">
    <location>
        <begin position="210"/>
        <end position="228"/>
    </location>
</feature>
<evidence type="ECO:0000259" key="8">
    <source>
        <dbReference type="Pfam" id="PF01545"/>
    </source>
</evidence>
<evidence type="ECO:0000256" key="2">
    <source>
        <dbReference type="ARBA" id="ARBA00022448"/>
    </source>
</evidence>
<protein>
    <submittedName>
        <fullName evidence="9">Cation diffusion facilitator family transporter</fullName>
    </submittedName>
</protein>
<dbReference type="Gene3D" id="3.30.70.1350">
    <property type="entry name" value="Cation efflux protein, cytoplasmic domain"/>
    <property type="match status" value="1"/>
</dbReference>
<evidence type="ECO:0000313" key="9">
    <source>
        <dbReference type="EMBL" id="SFE33361.1"/>
    </source>
</evidence>
<dbReference type="InterPro" id="IPR036837">
    <property type="entry name" value="Cation_efflux_CTD_sf"/>
</dbReference>
<keyword evidence="10" id="KW-1185">Reference proteome</keyword>
<keyword evidence="5 7" id="KW-1133">Transmembrane helix</keyword>
<dbReference type="GO" id="GO:0016020">
    <property type="term" value="C:membrane"/>
    <property type="evidence" value="ECO:0007669"/>
    <property type="project" value="UniProtKB-SubCell"/>
</dbReference>
<evidence type="ECO:0000256" key="3">
    <source>
        <dbReference type="ARBA" id="ARBA00022692"/>
    </source>
</evidence>
<proteinExistence type="predicted"/>
<evidence type="ECO:0000313" key="10">
    <source>
        <dbReference type="Proteomes" id="UP000199477"/>
    </source>
</evidence>
<dbReference type="RefSeq" id="WP_081805289.1">
    <property type="nucleotide sequence ID" value="NZ_FONH01000002.1"/>
</dbReference>
<keyword evidence="3 7" id="KW-0812">Transmembrane</keyword>
<dbReference type="InterPro" id="IPR058533">
    <property type="entry name" value="Cation_efflux_TM"/>
</dbReference>
<name>A0A1I1ZNU2_9GAMM</name>
<dbReference type="InterPro" id="IPR040177">
    <property type="entry name" value="SLC30A9"/>
</dbReference>
<dbReference type="PANTHER" id="PTHR13414:SF9">
    <property type="entry name" value="PROTON-COUPLED ZINC ANTIPORTER SLC30A9, MITOCHONDRIAL"/>
    <property type="match status" value="1"/>
</dbReference>
<dbReference type="GO" id="GO:0006829">
    <property type="term" value="P:zinc ion transport"/>
    <property type="evidence" value="ECO:0007669"/>
    <property type="project" value="UniProtKB-KW"/>
</dbReference>
<keyword evidence="2" id="KW-0813">Transport</keyword>
<feature type="transmembrane region" description="Helical" evidence="7">
    <location>
        <begin position="94"/>
        <end position="118"/>
    </location>
</feature>
<dbReference type="EMBL" id="FONH01000002">
    <property type="protein sequence ID" value="SFE33361.1"/>
    <property type="molecule type" value="Genomic_DNA"/>
</dbReference>
<dbReference type="STRING" id="500610.SAMN02799615_00773"/>